<dbReference type="EMBL" id="CP088156">
    <property type="protein sequence ID" value="UFZ08029.1"/>
    <property type="molecule type" value="Genomic_DNA"/>
</dbReference>
<protein>
    <submittedName>
        <fullName evidence="1">Uncharacterized protein</fullName>
    </submittedName>
</protein>
<evidence type="ECO:0000313" key="1">
    <source>
        <dbReference type="EMBL" id="UFZ08029.1"/>
    </source>
</evidence>
<reference evidence="1" key="1">
    <citation type="journal article" date="2024" name="Antonie Van Leeuwenhoek">
        <title>Bradyrhizobium ontarionense sp. nov., a novel bacterial symbiont isolated from Aeschynomene indica (Indian jointvetch), harbours photosynthesis, nitrogen fixation and nitrous oxide (N2O) reductase genes.</title>
        <authorList>
            <person name="Bromfield E.S.P."/>
            <person name="Cloutier S."/>
        </authorList>
    </citation>
    <scope>NUCLEOTIDE SEQUENCE</scope>
    <source>
        <strain evidence="1">A19</strain>
    </source>
</reference>
<gene>
    <name evidence="1" type="ORF">LQG66_17775</name>
</gene>
<proteinExistence type="predicted"/>
<keyword evidence="2" id="KW-1185">Reference proteome</keyword>
<dbReference type="RefSeq" id="WP_231327478.1">
    <property type="nucleotide sequence ID" value="NZ_CP088156.1"/>
</dbReference>
<dbReference type="Proteomes" id="UP001431010">
    <property type="component" value="Chromosome"/>
</dbReference>
<organism evidence="1 2">
    <name type="scientific">Bradyrhizobium ontarionense</name>
    <dbReference type="NCBI Taxonomy" id="2898149"/>
    <lineage>
        <taxon>Bacteria</taxon>
        <taxon>Pseudomonadati</taxon>
        <taxon>Pseudomonadota</taxon>
        <taxon>Alphaproteobacteria</taxon>
        <taxon>Hyphomicrobiales</taxon>
        <taxon>Nitrobacteraceae</taxon>
        <taxon>Bradyrhizobium</taxon>
    </lineage>
</organism>
<name>A0ABY3RL81_9BRAD</name>
<accession>A0ABY3RL81</accession>
<sequence length="51" mass="5870">MSESKQRLLRATGDPNRVIKIESDPVTGADLWVILRRASRITEDKALHRLR</sequence>
<evidence type="ECO:0000313" key="2">
    <source>
        <dbReference type="Proteomes" id="UP001431010"/>
    </source>
</evidence>